<dbReference type="Proteomes" id="UP001156706">
    <property type="component" value="Unassembled WGS sequence"/>
</dbReference>
<keyword evidence="4" id="KW-1185">Reference proteome</keyword>
<proteinExistence type="predicted"/>
<feature type="signal peptide" evidence="1">
    <location>
        <begin position="1"/>
        <end position="18"/>
    </location>
</feature>
<dbReference type="PANTHER" id="PTHR21666">
    <property type="entry name" value="PEPTIDASE-RELATED"/>
    <property type="match status" value="1"/>
</dbReference>
<dbReference type="PANTHER" id="PTHR21666:SF270">
    <property type="entry name" value="MUREIN HYDROLASE ACTIVATOR ENVC"/>
    <property type="match status" value="1"/>
</dbReference>
<name>A0ABQ5YJG5_9NEIS</name>
<protein>
    <recommendedName>
        <fullName evidence="2">M23ase beta-sheet core domain-containing protein</fullName>
    </recommendedName>
</protein>
<dbReference type="EMBL" id="BSOG01000005">
    <property type="protein sequence ID" value="GLR14769.1"/>
    <property type="molecule type" value="Genomic_DNA"/>
</dbReference>
<sequence>MYQSMTVALALLSLIVSAAPIGPAEHGKTLTQQFYARDIATLWSRMDDRMQAAMKSQVALTEFRDQVENQLGVEESVIEETVETDAGLQMYTRKAKFSKFSGYVIVQWALTPDGKVAGFQIAPAKAGQIPAASKHENYRTKTLLRLPFDQPFLVFWGGRTLVQNYHAAHANQRFAYDMLVSQAGTSRAGKSQENDDYYCFGKPLLAPAGGTVVQAVDGVADNLPCKLNPAALLGNHVIINHGNGEYSLLAHLRQGSTRVKAGDIVVSSQLLGECGNSGNSSEPHLHYQLQDGPTFGSAASLPAQFVQYLADDQPVARGEPVKGQTVRPARTF</sequence>
<organism evidence="3 4">
    <name type="scientific">Chitinimonas prasina</name>
    <dbReference type="NCBI Taxonomy" id="1434937"/>
    <lineage>
        <taxon>Bacteria</taxon>
        <taxon>Pseudomonadati</taxon>
        <taxon>Pseudomonadota</taxon>
        <taxon>Betaproteobacteria</taxon>
        <taxon>Neisseriales</taxon>
        <taxon>Chitinibacteraceae</taxon>
        <taxon>Chitinimonas</taxon>
    </lineage>
</organism>
<dbReference type="RefSeq" id="WP_284197839.1">
    <property type="nucleotide sequence ID" value="NZ_BSOG01000005.1"/>
</dbReference>
<reference evidence="4" key="1">
    <citation type="journal article" date="2019" name="Int. J. Syst. Evol. Microbiol.">
        <title>The Global Catalogue of Microorganisms (GCM) 10K type strain sequencing project: providing services to taxonomists for standard genome sequencing and annotation.</title>
        <authorList>
            <consortium name="The Broad Institute Genomics Platform"/>
            <consortium name="The Broad Institute Genome Sequencing Center for Infectious Disease"/>
            <person name="Wu L."/>
            <person name="Ma J."/>
        </authorList>
    </citation>
    <scope>NUCLEOTIDE SEQUENCE [LARGE SCALE GENOMIC DNA]</scope>
    <source>
        <strain evidence="4">NBRC 110044</strain>
    </source>
</reference>
<evidence type="ECO:0000256" key="1">
    <source>
        <dbReference type="SAM" id="SignalP"/>
    </source>
</evidence>
<feature type="chain" id="PRO_5045512663" description="M23ase beta-sheet core domain-containing protein" evidence="1">
    <location>
        <begin position="19"/>
        <end position="332"/>
    </location>
</feature>
<gene>
    <name evidence="3" type="ORF">GCM10007907_35590</name>
</gene>
<dbReference type="Gene3D" id="2.70.70.10">
    <property type="entry name" value="Glucose Permease (Domain IIA)"/>
    <property type="match status" value="1"/>
</dbReference>
<evidence type="ECO:0000313" key="3">
    <source>
        <dbReference type="EMBL" id="GLR14769.1"/>
    </source>
</evidence>
<dbReference type="CDD" id="cd12797">
    <property type="entry name" value="M23_peptidase"/>
    <property type="match status" value="1"/>
</dbReference>
<dbReference type="InterPro" id="IPR050570">
    <property type="entry name" value="Cell_wall_metabolism_enzyme"/>
</dbReference>
<dbReference type="Pfam" id="PF01551">
    <property type="entry name" value="Peptidase_M23"/>
    <property type="match status" value="1"/>
</dbReference>
<dbReference type="InterPro" id="IPR011055">
    <property type="entry name" value="Dup_hybrid_motif"/>
</dbReference>
<keyword evidence="1" id="KW-0732">Signal</keyword>
<feature type="domain" description="M23ase beta-sheet core" evidence="2">
    <location>
        <begin position="201"/>
        <end position="290"/>
    </location>
</feature>
<dbReference type="InterPro" id="IPR016047">
    <property type="entry name" value="M23ase_b-sheet_dom"/>
</dbReference>
<comment type="caution">
    <text evidence="3">The sequence shown here is derived from an EMBL/GenBank/DDBJ whole genome shotgun (WGS) entry which is preliminary data.</text>
</comment>
<dbReference type="SUPFAM" id="SSF51261">
    <property type="entry name" value="Duplicated hybrid motif"/>
    <property type="match status" value="1"/>
</dbReference>
<evidence type="ECO:0000313" key="4">
    <source>
        <dbReference type="Proteomes" id="UP001156706"/>
    </source>
</evidence>
<evidence type="ECO:0000259" key="2">
    <source>
        <dbReference type="Pfam" id="PF01551"/>
    </source>
</evidence>
<accession>A0ABQ5YJG5</accession>